<evidence type="ECO:0000256" key="5">
    <source>
        <dbReference type="ARBA" id="ARBA00023180"/>
    </source>
</evidence>
<gene>
    <name evidence="8" type="primary">LOC109716851</name>
</gene>
<evidence type="ECO:0000256" key="6">
    <source>
        <dbReference type="SAM" id="MobiDB-lite"/>
    </source>
</evidence>
<dbReference type="GO" id="GO:0016020">
    <property type="term" value="C:membrane"/>
    <property type="evidence" value="ECO:0007669"/>
    <property type="project" value="UniProtKB-SubCell"/>
</dbReference>
<reference evidence="8" key="2">
    <citation type="submission" date="2025-08" db="UniProtKB">
        <authorList>
            <consortium name="RefSeq"/>
        </authorList>
    </citation>
    <scope>IDENTIFICATION</scope>
    <source>
        <tissue evidence="8">Leaf</tissue>
    </source>
</reference>
<dbReference type="AlphaFoldDB" id="A0A6P5FYI9"/>
<evidence type="ECO:0000313" key="7">
    <source>
        <dbReference type="Proteomes" id="UP000515123"/>
    </source>
</evidence>
<dbReference type="GO" id="GO:0016757">
    <property type="term" value="F:glycosyltransferase activity"/>
    <property type="evidence" value="ECO:0007669"/>
    <property type="project" value="UniProtKB-KW"/>
</dbReference>
<protein>
    <submittedName>
        <fullName evidence="8">Uncharacterized protein LOC109716851</fullName>
    </submittedName>
</protein>
<evidence type="ECO:0000256" key="2">
    <source>
        <dbReference type="ARBA" id="ARBA00022676"/>
    </source>
</evidence>
<dbReference type="PANTHER" id="PTHR31042:SF131">
    <property type="entry name" value="CORE-2_I-BRANCHING BETA-1,6-N-ACETYLGLUCOSAMINYLTRANSFERASE FAMILY PROTEIN"/>
    <property type="match status" value="1"/>
</dbReference>
<dbReference type="Pfam" id="PF02485">
    <property type="entry name" value="Branch"/>
    <property type="match status" value="1"/>
</dbReference>
<reference evidence="7" key="1">
    <citation type="journal article" date="2015" name="Nat. Genet.">
        <title>The pineapple genome and the evolution of CAM photosynthesis.</title>
        <authorList>
            <person name="Ming R."/>
            <person name="VanBuren R."/>
            <person name="Wai C.M."/>
            <person name="Tang H."/>
            <person name="Schatz M.C."/>
            <person name="Bowers J.E."/>
            <person name="Lyons E."/>
            <person name="Wang M.L."/>
            <person name="Chen J."/>
            <person name="Biggers E."/>
            <person name="Zhang J."/>
            <person name="Huang L."/>
            <person name="Zhang L."/>
            <person name="Miao W."/>
            <person name="Zhang J."/>
            <person name="Ye Z."/>
            <person name="Miao C."/>
            <person name="Lin Z."/>
            <person name="Wang H."/>
            <person name="Zhou H."/>
            <person name="Yim W.C."/>
            <person name="Priest H.D."/>
            <person name="Zheng C."/>
            <person name="Woodhouse M."/>
            <person name="Edger P.P."/>
            <person name="Guyot R."/>
            <person name="Guo H.B."/>
            <person name="Guo H."/>
            <person name="Zheng G."/>
            <person name="Singh R."/>
            <person name="Sharma A."/>
            <person name="Min X."/>
            <person name="Zheng Y."/>
            <person name="Lee H."/>
            <person name="Gurtowski J."/>
            <person name="Sedlazeck F.J."/>
            <person name="Harkess A."/>
            <person name="McKain M.R."/>
            <person name="Liao Z."/>
            <person name="Fang J."/>
            <person name="Liu J."/>
            <person name="Zhang X."/>
            <person name="Zhang Q."/>
            <person name="Hu W."/>
            <person name="Qin Y."/>
            <person name="Wang K."/>
            <person name="Chen L.Y."/>
            <person name="Shirley N."/>
            <person name="Lin Y.R."/>
            <person name="Liu L.Y."/>
            <person name="Hernandez A.G."/>
            <person name="Wright C.L."/>
            <person name="Bulone V."/>
            <person name="Tuskan G.A."/>
            <person name="Heath K."/>
            <person name="Zee F."/>
            <person name="Moore P.H."/>
            <person name="Sunkar R."/>
            <person name="Leebens-Mack J.H."/>
            <person name="Mockler T."/>
            <person name="Bennetzen J.L."/>
            <person name="Freeling M."/>
            <person name="Sankoff D."/>
            <person name="Paterson A.H."/>
            <person name="Zhu X."/>
            <person name="Yang X."/>
            <person name="Smith J.A."/>
            <person name="Cushman J.C."/>
            <person name="Paull R.E."/>
            <person name="Yu Q."/>
        </authorList>
    </citation>
    <scope>NUCLEOTIDE SEQUENCE [LARGE SCALE GENOMIC DNA]</scope>
    <source>
        <strain evidence="7">cv. F153</strain>
    </source>
</reference>
<organism evidence="7 8">
    <name type="scientific">Ananas comosus</name>
    <name type="common">Pineapple</name>
    <name type="synonym">Ananas ananas</name>
    <dbReference type="NCBI Taxonomy" id="4615"/>
    <lineage>
        <taxon>Eukaryota</taxon>
        <taxon>Viridiplantae</taxon>
        <taxon>Streptophyta</taxon>
        <taxon>Embryophyta</taxon>
        <taxon>Tracheophyta</taxon>
        <taxon>Spermatophyta</taxon>
        <taxon>Magnoliopsida</taxon>
        <taxon>Liliopsida</taxon>
        <taxon>Poales</taxon>
        <taxon>Bromeliaceae</taxon>
        <taxon>Bromelioideae</taxon>
        <taxon>Ananas</taxon>
    </lineage>
</organism>
<evidence type="ECO:0000256" key="3">
    <source>
        <dbReference type="ARBA" id="ARBA00022679"/>
    </source>
</evidence>
<dbReference type="PANTHER" id="PTHR31042">
    <property type="entry name" value="CORE-2/I-BRANCHING BETA-1,6-N-ACETYLGLUCOSAMINYLTRANSFERASE FAMILY PROTEIN-RELATED"/>
    <property type="match status" value="1"/>
</dbReference>
<evidence type="ECO:0000256" key="1">
    <source>
        <dbReference type="ARBA" id="ARBA00004606"/>
    </source>
</evidence>
<proteinExistence type="predicted"/>
<evidence type="ECO:0000256" key="4">
    <source>
        <dbReference type="ARBA" id="ARBA00023136"/>
    </source>
</evidence>
<feature type="compositionally biased region" description="Pro residues" evidence="6">
    <location>
        <begin position="60"/>
        <end position="77"/>
    </location>
</feature>
<name>A0A6P5FYI9_ANACO</name>
<accession>A0A6P5FYI9</accession>
<comment type="subcellular location">
    <subcellularLocation>
        <location evidence="1">Membrane</location>
        <topology evidence="1">Single-pass type II membrane protein</topology>
    </subcellularLocation>
</comment>
<evidence type="ECO:0000313" key="8">
    <source>
        <dbReference type="RefSeq" id="XP_020098045.1"/>
    </source>
</evidence>
<keyword evidence="7" id="KW-1185">Reference proteome</keyword>
<dbReference type="Proteomes" id="UP000515123">
    <property type="component" value="Linkage group 10"/>
</dbReference>
<dbReference type="GeneID" id="109716851"/>
<dbReference type="InterPro" id="IPR003406">
    <property type="entry name" value="Glyco_trans_14"/>
</dbReference>
<dbReference type="OrthoDB" id="191334at2759"/>
<sequence length="396" mass="45149">MHHRTEQRKFSNFVTKFLVLCFAFALGVVSSTFFRAFSGSSPTIQLSFLSLNSLPPPPPPPSLVLLSPPPPLPPPPPNDDEHVGLKRYVAATNAMHDMTEEELLWRASMVPKIANKPFHQVPKIAFLYLTRGDLPLAPLWEKFFEGHEGFYSIYIHPDPSYKGSLSEGSVFYGRRIPSKEVRWGQRNIVEGERRLIANALLDFSNQRFVLLSESCIPLYNFSTIYSHLINSSTSYVDFFDDPGPGCRGRYNPKMAPQIRAEQWRKGSQWFEIDRSVALEIVSDEKYFPLFQKYCIVTWSPPCIMDEHYIPTFLSVKSWRSNANRSITYTDWSRGQPHPASFGGGEVSEELFEKIRYGTNCTDDGEKARVCFLFARKFLPNSLDQLLKLAPKVLGFG</sequence>
<keyword evidence="5" id="KW-0325">Glycoprotein</keyword>
<dbReference type="RefSeq" id="XP_020098045.1">
    <property type="nucleotide sequence ID" value="XM_020242456.1"/>
</dbReference>
<keyword evidence="3" id="KW-0808">Transferase</keyword>
<feature type="region of interest" description="Disordered" evidence="6">
    <location>
        <begin position="60"/>
        <end position="81"/>
    </location>
</feature>
<keyword evidence="4" id="KW-0472">Membrane</keyword>
<keyword evidence="2" id="KW-0328">Glycosyltransferase</keyword>
<dbReference type="InterPro" id="IPR044174">
    <property type="entry name" value="BC10-like"/>
</dbReference>